<evidence type="ECO:0000256" key="1">
    <source>
        <dbReference type="ARBA" id="ARBA00022670"/>
    </source>
</evidence>
<evidence type="ECO:0000256" key="4">
    <source>
        <dbReference type="ARBA" id="ARBA00023157"/>
    </source>
</evidence>
<keyword evidence="4" id="KW-1015">Disulfide bond</keyword>
<dbReference type="InterPro" id="IPR050430">
    <property type="entry name" value="Peptidase_S1"/>
</dbReference>
<evidence type="ECO:0000313" key="6">
    <source>
        <dbReference type="EnsemblMetazoa" id="AARA000471-PA"/>
    </source>
</evidence>
<evidence type="ECO:0000313" key="7">
    <source>
        <dbReference type="Proteomes" id="UP000075840"/>
    </source>
</evidence>
<keyword evidence="2" id="KW-0378">Hydrolase</keyword>
<keyword evidence="7" id="KW-1185">Reference proteome</keyword>
<protein>
    <submittedName>
        <fullName evidence="6">Uncharacterized protein</fullName>
    </submittedName>
</protein>
<dbReference type="VEuPathDB" id="VectorBase:AARA21_008003"/>
<organism evidence="6 7">
    <name type="scientific">Anopheles arabiensis</name>
    <name type="common">Mosquito</name>
    <dbReference type="NCBI Taxonomy" id="7173"/>
    <lineage>
        <taxon>Eukaryota</taxon>
        <taxon>Metazoa</taxon>
        <taxon>Ecdysozoa</taxon>
        <taxon>Arthropoda</taxon>
        <taxon>Hexapoda</taxon>
        <taxon>Insecta</taxon>
        <taxon>Pterygota</taxon>
        <taxon>Neoptera</taxon>
        <taxon>Endopterygota</taxon>
        <taxon>Diptera</taxon>
        <taxon>Nematocera</taxon>
        <taxon>Culicoidea</taxon>
        <taxon>Culicidae</taxon>
        <taxon>Anophelinae</taxon>
        <taxon>Anopheles</taxon>
    </lineage>
</organism>
<sequence>MKQVICLVILGLFCSNAVLANRNEKVTAEAAVLVNGKNVIKTEAAEQSGRLVNGVAADIAKYPFAITLRLYDYFYCGATVISFSHALTAAETVYSFRSLTKNLTLYGGTSSTFAGGVSFQVIRIAIHPGFNPIVRESDFNIAVLTVPTNAFVGKRNIAPIPLGSAEVEIGTKCTVLGSGITNIDPIRTASTLRSADMIISSQATCARVWAPLSVKITSKQVMLCAKGANGTDLCRGDIGSALVCRGRLTGISFIINMQCDKARDTGYMKITAPGIRSFIRSQSGV</sequence>
<proteinExistence type="inferred from homology"/>
<dbReference type="PROSITE" id="PS50240">
    <property type="entry name" value="TRYPSIN_DOM"/>
    <property type="match status" value="1"/>
</dbReference>
<dbReference type="SMART" id="SM00020">
    <property type="entry name" value="Tryp_SPc"/>
    <property type="match status" value="1"/>
</dbReference>
<evidence type="ECO:0000256" key="5">
    <source>
        <dbReference type="ARBA" id="ARBA00024195"/>
    </source>
</evidence>
<evidence type="ECO:0000256" key="3">
    <source>
        <dbReference type="ARBA" id="ARBA00022825"/>
    </source>
</evidence>
<dbReference type="GO" id="GO:0004252">
    <property type="term" value="F:serine-type endopeptidase activity"/>
    <property type="evidence" value="ECO:0007669"/>
    <property type="project" value="InterPro"/>
</dbReference>
<dbReference type="SUPFAM" id="SSF50494">
    <property type="entry name" value="Trypsin-like serine proteases"/>
    <property type="match status" value="1"/>
</dbReference>
<dbReference type="PANTHER" id="PTHR24276">
    <property type="entry name" value="POLYSERASE-RELATED"/>
    <property type="match status" value="1"/>
</dbReference>
<name>A0A182HGW8_ANOAR</name>
<dbReference type="GO" id="GO:0006508">
    <property type="term" value="P:proteolysis"/>
    <property type="evidence" value="ECO:0007669"/>
    <property type="project" value="UniProtKB-KW"/>
</dbReference>
<dbReference type="EnsemblMetazoa" id="AARA000471-RA">
    <property type="protein sequence ID" value="AARA000471-PA"/>
    <property type="gene ID" value="AARA000471"/>
</dbReference>
<dbReference type="Gene3D" id="2.40.10.10">
    <property type="entry name" value="Trypsin-like serine proteases"/>
    <property type="match status" value="2"/>
</dbReference>
<dbReference type="InterPro" id="IPR043504">
    <property type="entry name" value="Peptidase_S1_PA_chymotrypsin"/>
</dbReference>
<comment type="similarity">
    <text evidence="5">Belongs to the peptidase S1 family. CLIP subfamily.</text>
</comment>
<dbReference type="VEuPathDB" id="VectorBase:AARA000471"/>
<evidence type="ECO:0000256" key="2">
    <source>
        <dbReference type="ARBA" id="ARBA00022801"/>
    </source>
</evidence>
<dbReference type="InterPro" id="IPR009003">
    <property type="entry name" value="Peptidase_S1_PA"/>
</dbReference>
<dbReference type="EMBL" id="APCN01008356">
    <property type="status" value="NOT_ANNOTATED_CDS"/>
    <property type="molecule type" value="Genomic_DNA"/>
</dbReference>
<dbReference type="Proteomes" id="UP000075840">
    <property type="component" value="Unassembled WGS sequence"/>
</dbReference>
<keyword evidence="3" id="KW-0720">Serine protease</keyword>
<keyword evidence="1" id="KW-0645">Protease</keyword>
<dbReference type="AlphaFoldDB" id="A0A182HGW8"/>
<reference evidence="6" key="1">
    <citation type="submission" date="2022-08" db="UniProtKB">
        <authorList>
            <consortium name="EnsemblMetazoa"/>
        </authorList>
    </citation>
    <scope>IDENTIFICATION</scope>
    <source>
        <strain evidence="6">Dongola</strain>
    </source>
</reference>
<dbReference type="PANTHER" id="PTHR24276:SF96">
    <property type="entry name" value="PEPTIDASE S1 DOMAIN-CONTAINING PROTEIN"/>
    <property type="match status" value="1"/>
</dbReference>
<dbReference type="Pfam" id="PF00089">
    <property type="entry name" value="Trypsin"/>
    <property type="match status" value="1"/>
</dbReference>
<accession>A0A182HGW8</accession>
<dbReference type="InterPro" id="IPR001254">
    <property type="entry name" value="Trypsin_dom"/>
</dbReference>